<name>A0A6P8NTH9_9HYME</name>
<keyword evidence="8" id="KW-0862">Zinc</keyword>
<evidence type="ECO:0000256" key="5">
    <source>
        <dbReference type="ARBA" id="ARBA00022759"/>
    </source>
</evidence>
<dbReference type="GeneID" id="117215441"/>
<dbReference type="Pfam" id="PF00098">
    <property type="entry name" value="zf-CCHC"/>
    <property type="match status" value="1"/>
</dbReference>
<keyword evidence="8" id="KW-0863">Zinc-finger</keyword>
<dbReference type="GO" id="GO:0003676">
    <property type="term" value="F:nucleic acid binding"/>
    <property type="evidence" value="ECO:0007669"/>
    <property type="project" value="InterPro"/>
</dbReference>
<dbReference type="FunFam" id="3.10.10.10:FF:000007">
    <property type="entry name" value="Retrovirus-related Pol polyprotein from transposon 17.6-like Protein"/>
    <property type="match status" value="1"/>
</dbReference>
<dbReference type="KEGG" id="bbif:117215441"/>
<evidence type="ECO:0000256" key="2">
    <source>
        <dbReference type="ARBA" id="ARBA00022679"/>
    </source>
</evidence>
<dbReference type="CDD" id="cd01647">
    <property type="entry name" value="RT_LTR"/>
    <property type="match status" value="1"/>
</dbReference>
<dbReference type="InterPro" id="IPR036875">
    <property type="entry name" value="Znf_CCHC_sf"/>
</dbReference>
<evidence type="ECO:0000256" key="4">
    <source>
        <dbReference type="ARBA" id="ARBA00022722"/>
    </source>
</evidence>
<dbReference type="InterPro" id="IPR000477">
    <property type="entry name" value="RT_dom"/>
</dbReference>
<dbReference type="Pfam" id="PF00078">
    <property type="entry name" value="RVT_1"/>
    <property type="match status" value="1"/>
</dbReference>
<dbReference type="Gene3D" id="3.30.70.270">
    <property type="match status" value="1"/>
</dbReference>
<dbReference type="SMART" id="SM00343">
    <property type="entry name" value="ZnF_C2HC"/>
    <property type="match status" value="2"/>
</dbReference>
<sequence>MSRERPTETETLGAYGSRLRSMLQIKMQDLTMPEVLNALTLYMLNSQDQRFHRLTLANNIKTEEQFYDEMRAYPYNDLPATLLGNTSEEPEVKRRKLSHYRVKCHYCGTLGHKITECRKRMRSEQRKDTKDTKDTQHQERNRPASSSKVVCFKCRAEGHIAPDCPQLQNRKSGFKNERRVDSCVVEPPAGKLSHLGFDVNVTRNSVDICKTKIVNACSRVAEDVININEVDTDVVGNDKDRLISVLEKYKESFITGFPRNRVNTGQLEIRLIDPNVTVQRSPYRLSEEERGIVRERIDRLCVDYRALNKNTVADRYPLPLIADQIARLRGAKYFISLDMASGFHQIPIHPNSTEYTAFVTPDGQYEYMTMPFGLKNAPSAFQRAIFNALGDLAYS</sequence>
<proteinExistence type="predicted"/>
<gene>
    <name evidence="12" type="primary">LOC117215441</name>
</gene>
<feature type="region of interest" description="Disordered" evidence="9">
    <location>
        <begin position="118"/>
        <end position="144"/>
    </location>
</feature>
<dbReference type="PROSITE" id="PS50158">
    <property type="entry name" value="ZF_CCHC"/>
    <property type="match status" value="1"/>
</dbReference>
<evidence type="ECO:0000256" key="3">
    <source>
        <dbReference type="ARBA" id="ARBA00022695"/>
    </source>
</evidence>
<dbReference type="SUPFAM" id="SSF57756">
    <property type="entry name" value="Retrovirus zinc finger-like domains"/>
    <property type="match status" value="2"/>
</dbReference>
<keyword evidence="2" id="KW-0808">Transferase</keyword>
<evidence type="ECO:0000256" key="7">
    <source>
        <dbReference type="ARBA" id="ARBA00022918"/>
    </source>
</evidence>
<dbReference type="RefSeq" id="XP_033317710.1">
    <property type="nucleotide sequence ID" value="XM_033461819.1"/>
</dbReference>
<dbReference type="GO" id="GO:0008233">
    <property type="term" value="F:peptidase activity"/>
    <property type="evidence" value="ECO:0007669"/>
    <property type="project" value="UniProtKB-KW"/>
</dbReference>
<keyword evidence="8" id="KW-0479">Metal-binding</keyword>
<feature type="compositionally biased region" description="Basic and acidic residues" evidence="9">
    <location>
        <begin position="118"/>
        <end position="142"/>
    </location>
</feature>
<keyword evidence="1" id="KW-0645">Protease</keyword>
<keyword evidence="5" id="KW-0255">Endonuclease</keyword>
<dbReference type="PANTHER" id="PTHR24559">
    <property type="entry name" value="TRANSPOSON TY3-I GAG-POL POLYPROTEIN"/>
    <property type="match status" value="1"/>
</dbReference>
<keyword evidence="7" id="KW-0695">RNA-directed DNA polymerase</keyword>
<dbReference type="GO" id="GO:0004519">
    <property type="term" value="F:endonuclease activity"/>
    <property type="evidence" value="ECO:0007669"/>
    <property type="project" value="UniProtKB-KW"/>
</dbReference>
<dbReference type="Proteomes" id="UP000515164">
    <property type="component" value="Unplaced"/>
</dbReference>
<keyword evidence="6" id="KW-0378">Hydrolase</keyword>
<protein>
    <submittedName>
        <fullName evidence="12">Uncharacterized protein LOC117215441</fullName>
    </submittedName>
</protein>
<evidence type="ECO:0000256" key="6">
    <source>
        <dbReference type="ARBA" id="ARBA00022801"/>
    </source>
</evidence>
<dbReference type="GO" id="GO:0006508">
    <property type="term" value="P:proteolysis"/>
    <property type="evidence" value="ECO:0007669"/>
    <property type="project" value="UniProtKB-KW"/>
</dbReference>
<keyword evidence="3" id="KW-0548">Nucleotidyltransferase</keyword>
<dbReference type="SUPFAM" id="SSF56672">
    <property type="entry name" value="DNA/RNA polymerases"/>
    <property type="match status" value="1"/>
</dbReference>
<dbReference type="AlphaFoldDB" id="A0A6P8NTH9"/>
<dbReference type="GO" id="GO:0008270">
    <property type="term" value="F:zinc ion binding"/>
    <property type="evidence" value="ECO:0007669"/>
    <property type="project" value="UniProtKB-KW"/>
</dbReference>
<dbReference type="InterPro" id="IPR001878">
    <property type="entry name" value="Znf_CCHC"/>
</dbReference>
<organism evidence="11 12">
    <name type="scientific">Bombus bifarius</name>
    <dbReference type="NCBI Taxonomy" id="103933"/>
    <lineage>
        <taxon>Eukaryota</taxon>
        <taxon>Metazoa</taxon>
        <taxon>Ecdysozoa</taxon>
        <taxon>Arthropoda</taxon>
        <taxon>Hexapoda</taxon>
        <taxon>Insecta</taxon>
        <taxon>Pterygota</taxon>
        <taxon>Neoptera</taxon>
        <taxon>Endopterygota</taxon>
        <taxon>Hymenoptera</taxon>
        <taxon>Apocrita</taxon>
        <taxon>Aculeata</taxon>
        <taxon>Apoidea</taxon>
        <taxon>Anthophila</taxon>
        <taxon>Apidae</taxon>
        <taxon>Bombus</taxon>
        <taxon>Pyrobombus</taxon>
    </lineage>
</organism>
<evidence type="ECO:0000256" key="1">
    <source>
        <dbReference type="ARBA" id="ARBA00022670"/>
    </source>
</evidence>
<dbReference type="GO" id="GO:0003964">
    <property type="term" value="F:RNA-directed DNA polymerase activity"/>
    <property type="evidence" value="ECO:0007669"/>
    <property type="project" value="UniProtKB-KW"/>
</dbReference>
<dbReference type="Gene3D" id="4.10.60.10">
    <property type="entry name" value="Zinc finger, CCHC-type"/>
    <property type="match status" value="1"/>
</dbReference>
<evidence type="ECO:0000259" key="10">
    <source>
        <dbReference type="PROSITE" id="PS50158"/>
    </source>
</evidence>
<dbReference type="InterPro" id="IPR043502">
    <property type="entry name" value="DNA/RNA_pol_sf"/>
</dbReference>
<feature type="non-terminal residue" evidence="12">
    <location>
        <position position="395"/>
    </location>
</feature>
<dbReference type="InterPro" id="IPR053134">
    <property type="entry name" value="RNA-dir_DNA_polymerase"/>
</dbReference>
<evidence type="ECO:0000256" key="9">
    <source>
        <dbReference type="SAM" id="MobiDB-lite"/>
    </source>
</evidence>
<evidence type="ECO:0000313" key="11">
    <source>
        <dbReference type="Proteomes" id="UP000515164"/>
    </source>
</evidence>
<dbReference type="InterPro" id="IPR043128">
    <property type="entry name" value="Rev_trsase/Diguanyl_cyclase"/>
</dbReference>
<evidence type="ECO:0000313" key="12">
    <source>
        <dbReference type="RefSeq" id="XP_033317710.1"/>
    </source>
</evidence>
<keyword evidence="4" id="KW-0540">Nuclease</keyword>
<reference evidence="12" key="1">
    <citation type="submission" date="2025-08" db="UniProtKB">
        <authorList>
            <consortium name="RefSeq"/>
        </authorList>
    </citation>
    <scope>IDENTIFICATION</scope>
    <source>
        <tissue evidence="12">Muscle</tissue>
    </source>
</reference>
<accession>A0A6P8NTH9</accession>
<feature type="domain" description="CCHC-type" evidence="10">
    <location>
        <begin position="151"/>
        <end position="166"/>
    </location>
</feature>
<evidence type="ECO:0000256" key="8">
    <source>
        <dbReference type="PROSITE-ProRule" id="PRU00047"/>
    </source>
</evidence>
<dbReference type="PANTHER" id="PTHR24559:SF444">
    <property type="entry name" value="REVERSE TRANSCRIPTASE DOMAIN-CONTAINING PROTEIN"/>
    <property type="match status" value="1"/>
</dbReference>
<keyword evidence="11" id="KW-1185">Reference proteome</keyword>
<dbReference type="Gene3D" id="3.10.10.10">
    <property type="entry name" value="HIV Type 1 Reverse Transcriptase, subunit A, domain 1"/>
    <property type="match status" value="1"/>
</dbReference>